<gene>
    <name evidence="2" type="ORF">BV898_04763</name>
</gene>
<reference evidence="3" key="1">
    <citation type="submission" date="2017-01" db="EMBL/GenBank/DDBJ databases">
        <title>Comparative genomics of anhydrobiosis in the tardigrade Hypsibius dujardini.</title>
        <authorList>
            <person name="Yoshida Y."/>
            <person name="Koutsovoulos G."/>
            <person name="Laetsch D."/>
            <person name="Stevens L."/>
            <person name="Kumar S."/>
            <person name="Horikawa D."/>
            <person name="Ishino K."/>
            <person name="Komine S."/>
            <person name="Tomita M."/>
            <person name="Blaxter M."/>
            <person name="Arakawa K."/>
        </authorList>
    </citation>
    <scope>NUCLEOTIDE SEQUENCE [LARGE SCALE GENOMIC DNA]</scope>
    <source>
        <strain evidence="3">Z151</strain>
    </source>
</reference>
<evidence type="ECO:0000313" key="3">
    <source>
        <dbReference type="Proteomes" id="UP000192578"/>
    </source>
</evidence>
<feature type="signal peptide" evidence="1">
    <location>
        <begin position="1"/>
        <end position="27"/>
    </location>
</feature>
<accession>A0A1W0X1B0</accession>
<proteinExistence type="predicted"/>
<feature type="chain" id="PRO_5010734387" evidence="1">
    <location>
        <begin position="28"/>
        <end position="242"/>
    </location>
</feature>
<sequence length="242" mass="27000">MDPIDSDLKWSIFFVVALAGMSCQVEALPVDAWGIFFVAGGLGGGFVSAGVVDRAQDLADMQQYNEVKGFFRVEANIVRLQNDDGLEHNGLPCDGPVGKCDPRISAFVDTERPNHDFGGDSVPYRHYATLLTAEDTNSPVVNRTVTRDVCGHSVRKINIRVRAEDVDTLRNDDKIDNFSCFIYGLDRPALDEAHAEWSPELACDGLDRKNTKIWFKYRWFFIDAKTCRPSSNDRGLLDGLFS</sequence>
<organism evidence="2 3">
    <name type="scientific">Hypsibius exemplaris</name>
    <name type="common">Freshwater tardigrade</name>
    <dbReference type="NCBI Taxonomy" id="2072580"/>
    <lineage>
        <taxon>Eukaryota</taxon>
        <taxon>Metazoa</taxon>
        <taxon>Ecdysozoa</taxon>
        <taxon>Tardigrada</taxon>
        <taxon>Eutardigrada</taxon>
        <taxon>Parachela</taxon>
        <taxon>Hypsibioidea</taxon>
        <taxon>Hypsibiidae</taxon>
        <taxon>Hypsibius</taxon>
    </lineage>
</organism>
<keyword evidence="3" id="KW-1185">Reference proteome</keyword>
<dbReference type="EMBL" id="MTYJ01000024">
    <property type="protein sequence ID" value="OQV21277.1"/>
    <property type="molecule type" value="Genomic_DNA"/>
</dbReference>
<keyword evidence="1" id="KW-0732">Signal</keyword>
<name>A0A1W0X1B0_HYPEX</name>
<comment type="caution">
    <text evidence="2">The sequence shown here is derived from an EMBL/GenBank/DDBJ whole genome shotgun (WGS) entry which is preliminary data.</text>
</comment>
<dbReference type="Proteomes" id="UP000192578">
    <property type="component" value="Unassembled WGS sequence"/>
</dbReference>
<protein>
    <submittedName>
        <fullName evidence="2">Uncharacterized protein</fullName>
    </submittedName>
</protein>
<dbReference type="OrthoDB" id="10366258at2759"/>
<dbReference type="AlphaFoldDB" id="A0A1W0X1B0"/>
<evidence type="ECO:0000313" key="2">
    <source>
        <dbReference type="EMBL" id="OQV21277.1"/>
    </source>
</evidence>
<evidence type="ECO:0000256" key="1">
    <source>
        <dbReference type="SAM" id="SignalP"/>
    </source>
</evidence>